<organism evidence="2 3">
    <name type="scientific">Thermoproteus uzoniensis (strain 768-20)</name>
    <dbReference type="NCBI Taxonomy" id="999630"/>
    <lineage>
        <taxon>Archaea</taxon>
        <taxon>Thermoproteota</taxon>
        <taxon>Thermoprotei</taxon>
        <taxon>Thermoproteales</taxon>
        <taxon>Thermoproteaceae</taxon>
        <taxon>Thermoproteus</taxon>
    </lineage>
</organism>
<dbReference type="Proteomes" id="UP000008138">
    <property type="component" value="Chromosome"/>
</dbReference>
<evidence type="ECO:0000259" key="1">
    <source>
        <dbReference type="Pfam" id="PF01909"/>
    </source>
</evidence>
<dbReference type="KEGG" id="tuz:TUZN_0867"/>
<protein>
    <submittedName>
        <fullName evidence="2">DNA polymerase, beta domain protein region</fullName>
    </submittedName>
</protein>
<dbReference type="EMBL" id="CP002590">
    <property type="protein sequence ID" value="AEA12352.1"/>
    <property type="molecule type" value="Genomic_DNA"/>
</dbReference>
<dbReference type="SUPFAM" id="SSF81301">
    <property type="entry name" value="Nucleotidyltransferase"/>
    <property type="match status" value="1"/>
</dbReference>
<dbReference type="InterPro" id="IPR002934">
    <property type="entry name" value="Polymerase_NTP_transf_dom"/>
</dbReference>
<accession>F2L5I1</accession>
<dbReference type="InterPro" id="IPR043519">
    <property type="entry name" value="NT_sf"/>
</dbReference>
<dbReference type="InterPro" id="IPR052548">
    <property type="entry name" value="Type_VII_TA_antitoxin"/>
</dbReference>
<evidence type="ECO:0000313" key="3">
    <source>
        <dbReference type="Proteomes" id="UP000008138"/>
    </source>
</evidence>
<dbReference type="HOGENOM" id="CLU_130257_9_0_2"/>
<proteinExistence type="predicted"/>
<sequence length="124" mass="14197">MEGLVERYKSLGAKLVVLFGSRARGDYTESSDYDVLVVADDLPADPREAYGVLFDLEHPAVQPLGVRSDRFLEMLRRGNVLLLEALEDGVVLYADRSFLEETLAVYREARRCFRREGRVWVRIC</sequence>
<dbReference type="CDD" id="cd05403">
    <property type="entry name" value="NT_KNTase_like"/>
    <property type="match status" value="1"/>
</dbReference>
<keyword evidence="3" id="KW-1185">Reference proteome</keyword>
<reference key="2">
    <citation type="submission" date="2011-03" db="EMBL/GenBank/DDBJ databases">
        <title>Complete genome sequence of the thermoacidophilic crenarchaeon Thermoproteus uzoniensis 768-20.</title>
        <authorList>
            <person name="Mardanov A.V."/>
            <person name="Gumerov V.M."/>
            <person name="Beletsky A.V."/>
            <person name="Prokofeva M.I."/>
            <person name="Bonch-Osmolovskaya E.A."/>
            <person name="Ravin N.V."/>
            <person name="Skryabin K.G."/>
        </authorList>
    </citation>
    <scope>NUCLEOTIDE SEQUENCE</scope>
    <source>
        <strain>768-20</strain>
    </source>
</reference>
<evidence type="ECO:0000313" key="2">
    <source>
        <dbReference type="EMBL" id="AEA12352.1"/>
    </source>
</evidence>
<gene>
    <name evidence="2" type="ordered locus">TUZN_0867</name>
</gene>
<dbReference type="GO" id="GO:0016779">
    <property type="term" value="F:nucleotidyltransferase activity"/>
    <property type="evidence" value="ECO:0007669"/>
    <property type="project" value="InterPro"/>
</dbReference>
<reference evidence="2 3" key="1">
    <citation type="journal article" date="2011" name="J. Bacteriol.">
        <title>Complete genome sequence of the thermoacidophilic crenarchaeon Thermoproteus uzoniensis 768-20.</title>
        <authorList>
            <person name="Mardanov A.V."/>
            <person name="Gumerov V.M."/>
            <person name="Beletsky A.V."/>
            <person name="Prokofeva M.I."/>
            <person name="Bonch-Osmolovskaya E.A."/>
            <person name="Ravin N.V."/>
            <person name="Skryabin K.G."/>
        </authorList>
    </citation>
    <scope>NUCLEOTIDE SEQUENCE [LARGE SCALE GENOMIC DNA]</scope>
    <source>
        <strain evidence="2 3">768-20</strain>
    </source>
</reference>
<dbReference type="Gene3D" id="3.30.460.10">
    <property type="entry name" value="Beta Polymerase, domain 2"/>
    <property type="match status" value="1"/>
</dbReference>
<dbReference type="AlphaFoldDB" id="F2L5I1"/>
<dbReference type="STRING" id="999630.TUZN_0867"/>
<dbReference type="eggNOG" id="arCOG01204">
    <property type="taxonomic scope" value="Archaea"/>
</dbReference>
<name>F2L5I1_THEU7</name>
<dbReference type="PANTHER" id="PTHR33933">
    <property type="entry name" value="NUCLEOTIDYLTRANSFERASE"/>
    <property type="match status" value="1"/>
</dbReference>
<dbReference type="Pfam" id="PF01909">
    <property type="entry name" value="NTP_transf_2"/>
    <property type="match status" value="1"/>
</dbReference>
<feature type="domain" description="Polymerase nucleotidyl transferase" evidence="1">
    <location>
        <begin position="6"/>
        <end position="42"/>
    </location>
</feature>
<dbReference type="PANTHER" id="PTHR33933:SF1">
    <property type="entry name" value="PROTEIN ADENYLYLTRANSFERASE MNTA-RELATED"/>
    <property type="match status" value="1"/>
</dbReference>